<dbReference type="FunFam" id="1.10.10.60:FF:000007">
    <property type="entry name" value="Two-component response regulator"/>
    <property type="match status" value="1"/>
</dbReference>
<dbReference type="Pfam" id="PF14379">
    <property type="entry name" value="Myb_CC_LHEQLE"/>
    <property type="match status" value="1"/>
</dbReference>
<keyword evidence="4" id="KW-0539">Nucleus</keyword>
<organism evidence="6 7">
    <name type="scientific">Vitis rotundifolia</name>
    <name type="common">Muscadine grape</name>
    <dbReference type="NCBI Taxonomy" id="103349"/>
    <lineage>
        <taxon>Eukaryota</taxon>
        <taxon>Viridiplantae</taxon>
        <taxon>Streptophyta</taxon>
        <taxon>Embryophyta</taxon>
        <taxon>Tracheophyta</taxon>
        <taxon>Spermatophyta</taxon>
        <taxon>Magnoliopsida</taxon>
        <taxon>eudicotyledons</taxon>
        <taxon>Gunneridae</taxon>
        <taxon>Pentapetalae</taxon>
        <taxon>rosids</taxon>
        <taxon>Vitales</taxon>
        <taxon>Vitaceae</taxon>
        <taxon>Viteae</taxon>
        <taxon>Vitis</taxon>
    </lineage>
</organism>
<dbReference type="InterPro" id="IPR009057">
    <property type="entry name" value="Homeodomain-like_sf"/>
</dbReference>
<evidence type="ECO:0000313" key="6">
    <source>
        <dbReference type="EMBL" id="KAJ9695498.1"/>
    </source>
</evidence>
<dbReference type="AlphaFoldDB" id="A0AA39DSL9"/>
<evidence type="ECO:0000259" key="5">
    <source>
        <dbReference type="Pfam" id="PF14379"/>
    </source>
</evidence>
<dbReference type="GO" id="GO:0003677">
    <property type="term" value="F:DNA binding"/>
    <property type="evidence" value="ECO:0007669"/>
    <property type="project" value="InterPro"/>
</dbReference>
<keyword evidence="3" id="KW-0804">Transcription</keyword>
<keyword evidence="2" id="KW-0805">Transcription regulation</keyword>
<evidence type="ECO:0000313" key="7">
    <source>
        <dbReference type="Proteomes" id="UP001168098"/>
    </source>
</evidence>
<proteinExistence type="predicted"/>
<dbReference type="InterPro" id="IPR025756">
    <property type="entry name" value="Myb_CC_LHEQLE"/>
</dbReference>
<dbReference type="Proteomes" id="UP001168098">
    <property type="component" value="Unassembled WGS sequence"/>
</dbReference>
<evidence type="ECO:0000256" key="3">
    <source>
        <dbReference type="ARBA" id="ARBA00023163"/>
    </source>
</evidence>
<dbReference type="PANTHER" id="PTHR31499">
    <property type="entry name" value="MYB FAMILY TRANSCRIPTION FACTOR PHL11"/>
    <property type="match status" value="1"/>
</dbReference>
<protein>
    <recommendedName>
        <fullName evidence="5">MYB-CC type transcription factor LHEQLE-containing domain-containing protein</fullName>
    </recommendedName>
</protein>
<evidence type="ECO:0000256" key="4">
    <source>
        <dbReference type="ARBA" id="ARBA00023242"/>
    </source>
</evidence>
<feature type="domain" description="MYB-CC type transcription factor LHEQLE-containing" evidence="5">
    <location>
        <begin position="32"/>
        <end position="54"/>
    </location>
</feature>
<dbReference type="PANTHER" id="PTHR31499:SF80">
    <property type="entry name" value="HTH MYB-TYPE DOMAIN-CONTAINING PROTEIN"/>
    <property type="match status" value="1"/>
</dbReference>
<dbReference type="EMBL" id="JARBHA010000008">
    <property type="protein sequence ID" value="KAJ9695498.1"/>
    <property type="molecule type" value="Genomic_DNA"/>
</dbReference>
<gene>
    <name evidence="6" type="ORF">PVL29_010801</name>
</gene>
<sequence>MDADIHIVSMSGKSEKRACTNDLPHLDNKTGMQFKEALQMQLDVQRRPHEQLELILNLSAEVCLVSSSSGGVSVASANPVSPVLRSKPRIRWTPDLHEHYVDCVNRLGGAEKARPKDILRLMDSEGLTIFHVKRHLQKYRIAKHKPGFAGGKPLFDVNS</sequence>
<dbReference type="GO" id="GO:0003700">
    <property type="term" value="F:DNA-binding transcription factor activity"/>
    <property type="evidence" value="ECO:0007669"/>
    <property type="project" value="InterPro"/>
</dbReference>
<dbReference type="SUPFAM" id="SSF46689">
    <property type="entry name" value="Homeodomain-like"/>
    <property type="match status" value="1"/>
</dbReference>
<comment type="subcellular location">
    <subcellularLocation>
        <location evidence="1">Nucleus</location>
    </subcellularLocation>
</comment>
<accession>A0AA39DSL9</accession>
<keyword evidence="7" id="KW-1185">Reference proteome</keyword>
<dbReference type="InterPro" id="IPR006447">
    <property type="entry name" value="Myb_dom_plants"/>
</dbReference>
<evidence type="ECO:0000256" key="2">
    <source>
        <dbReference type="ARBA" id="ARBA00023015"/>
    </source>
</evidence>
<dbReference type="InterPro" id="IPR046955">
    <property type="entry name" value="PHR1-like"/>
</dbReference>
<name>A0AA39DSL9_VITRO</name>
<dbReference type="NCBIfam" id="TIGR01557">
    <property type="entry name" value="myb_SHAQKYF"/>
    <property type="match status" value="1"/>
</dbReference>
<dbReference type="Gene3D" id="1.10.10.60">
    <property type="entry name" value="Homeodomain-like"/>
    <property type="match status" value="1"/>
</dbReference>
<evidence type="ECO:0000256" key="1">
    <source>
        <dbReference type="ARBA" id="ARBA00004123"/>
    </source>
</evidence>
<comment type="caution">
    <text evidence="6">The sequence shown here is derived from an EMBL/GenBank/DDBJ whole genome shotgun (WGS) entry which is preliminary data.</text>
</comment>
<reference evidence="6 7" key="1">
    <citation type="journal article" date="2023" name="BMC Biotechnol.">
        <title>Vitis rotundifolia cv Carlos genome sequencing.</title>
        <authorList>
            <person name="Huff M."/>
            <person name="Hulse-Kemp A."/>
            <person name="Scheffler B."/>
            <person name="Youngblood R."/>
            <person name="Simpson S."/>
            <person name="Babiker E."/>
            <person name="Staton M."/>
        </authorList>
    </citation>
    <scope>NUCLEOTIDE SEQUENCE [LARGE SCALE GENOMIC DNA]</scope>
    <source>
        <tissue evidence="6">Leaf</tissue>
    </source>
</reference>
<dbReference type="GO" id="GO:0005634">
    <property type="term" value="C:nucleus"/>
    <property type="evidence" value="ECO:0007669"/>
    <property type="project" value="UniProtKB-SubCell"/>
</dbReference>